<dbReference type="AlphaFoldDB" id="A0A644Z5P6"/>
<accession>A0A644Z5P6</accession>
<gene>
    <name evidence="1" type="ORF">SDC9_82503</name>
</gene>
<protein>
    <submittedName>
        <fullName evidence="1">Uncharacterized protein</fullName>
    </submittedName>
</protein>
<evidence type="ECO:0000313" key="1">
    <source>
        <dbReference type="EMBL" id="MPM35909.1"/>
    </source>
</evidence>
<reference evidence="1" key="1">
    <citation type="submission" date="2019-08" db="EMBL/GenBank/DDBJ databases">
        <authorList>
            <person name="Kucharzyk K."/>
            <person name="Murdoch R.W."/>
            <person name="Higgins S."/>
            <person name="Loffler F."/>
        </authorList>
    </citation>
    <scope>NUCLEOTIDE SEQUENCE</scope>
</reference>
<name>A0A644Z5P6_9ZZZZ</name>
<sequence length="87" mass="9758">MNILEVMPTFICLDCGCIFEEPKHWVERHGLDSPPWEEWSGCPTCGGAYTDAITCDICGEYITGTYVKVSDGQLICENCYIEKELGE</sequence>
<comment type="caution">
    <text evidence="1">The sequence shown here is derived from an EMBL/GenBank/DDBJ whole genome shotgun (WGS) entry which is preliminary data.</text>
</comment>
<organism evidence="1">
    <name type="scientific">bioreactor metagenome</name>
    <dbReference type="NCBI Taxonomy" id="1076179"/>
    <lineage>
        <taxon>unclassified sequences</taxon>
        <taxon>metagenomes</taxon>
        <taxon>ecological metagenomes</taxon>
    </lineage>
</organism>
<proteinExistence type="predicted"/>
<dbReference type="EMBL" id="VSSQ01007433">
    <property type="protein sequence ID" value="MPM35909.1"/>
    <property type="molecule type" value="Genomic_DNA"/>
</dbReference>